<dbReference type="GO" id="GO:0012505">
    <property type="term" value="C:endomembrane system"/>
    <property type="evidence" value="ECO:0007669"/>
    <property type="project" value="TreeGrafter"/>
</dbReference>
<dbReference type="Proteomes" id="UP000295252">
    <property type="component" value="Chromosome II"/>
</dbReference>
<dbReference type="InterPro" id="IPR029454">
    <property type="entry name" value="ODR-4-like"/>
</dbReference>
<dbReference type="PANTHER" id="PTHR33966:SF1">
    <property type="entry name" value="PROTEIN ODR-4 HOMOLOG"/>
    <property type="match status" value="1"/>
</dbReference>
<keyword evidence="9" id="KW-1185">Reference proteome</keyword>
<evidence type="ECO:0000256" key="4">
    <source>
        <dbReference type="ARBA" id="ARBA00022989"/>
    </source>
</evidence>
<feature type="region of interest" description="Disordered" evidence="6">
    <location>
        <begin position="58"/>
        <end position="84"/>
    </location>
</feature>
<keyword evidence="5 7" id="KW-0472">Membrane</keyword>
<evidence type="ECO:0000256" key="2">
    <source>
        <dbReference type="ARBA" id="ARBA00010131"/>
    </source>
</evidence>
<gene>
    <name evidence="8" type="ORF">GSCOC_T00034421001</name>
</gene>
<dbReference type="AlphaFoldDB" id="A0A068TYE6"/>
<accession>A0A068TYE6</accession>
<reference evidence="9" key="1">
    <citation type="journal article" date="2014" name="Science">
        <title>The coffee genome provides insight into the convergent evolution of caffeine biosynthesis.</title>
        <authorList>
            <person name="Denoeud F."/>
            <person name="Carretero-Paulet L."/>
            <person name="Dereeper A."/>
            <person name="Droc G."/>
            <person name="Guyot R."/>
            <person name="Pietrella M."/>
            <person name="Zheng C."/>
            <person name="Alberti A."/>
            <person name="Anthony F."/>
            <person name="Aprea G."/>
            <person name="Aury J.M."/>
            <person name="Bento P."/>
            <person name="Bernard M."/>
            <person name="Bocs S."/>
            <person name="Campa C."/>
            <person name="Cenci A."/>
            <person name="Combes M.C."/>
            <person name="Crouzillat D."/>
            <person name="Da Silva C."/>
            <person name="Daddiego L."/>
            <person name="De Bellis F."/>
            <person name="Dussert S."/>
            <person name="Garsmeur O."/>
            <person name="Gayraud T."/>
            <person name="Guignon V."/>
            <person name="Jahn K."/>
            <person name="Jamilloux V."/>
            <person name="Joet T."/>
            <person name="Labadie K."/>
            <person name="Lan T."/>
            <person name="Leclercq J."/>
            <person name="Lepelley M."/>
            <person name="Leroy T."/>
            <person name="Li L.T."/>
            <person name="Librado P."/>
            <person name="Lopez L."/>
            <person name="Munoz A."/>
            <person name="Noel B."/>
            <person name="Pallavicini A."/>
            <person name="Perrotta G."/>
            <person name="Poncet V."/>
            <person name="Pot D."/>
            <person name="Priyono X."/>
            <person name="Rigoreau M."/>
            <person name="Rouard M."/>
            <person name="Rozas J."/>
            <person name="Tranchant-Dubreuil C."/>
            <person name="VanBuren R."/>
            <person name="Zhang Q."/>
            <person name="Andrade A.C."/>
            <person name="Argout X."/>
            <person name="Bertrand B."/>
            <person name="de Kochko A."/>
            <person name="Graziosi G."/>
            <person name="Henry R.J."/>
            <person name="Jayarama X."/>
            <person name="Ming R."/>
            <person name="Nagai C."/>
            <person name="Rounsley S."/>
            <person name="Sankoff D."/>
            <person name="Giuliano G."/>
            <person name="Albert V.A."/>
            <person name="Wincker P."/>
            <person name="Lashermes P."/>
        </authorList>
    </citation>
    <scope>NUCLEOTIDE SEQUENCE [LARGE SCALE GENOMIC DNA]</scope>
    <source>
        <strain evidence="9">cv. DH200-94</strain>
    </source>
</reference>
<dbReference type="PhylomeDB" id="A0A068TYE6"/>
<protein>
    <recommendedName>
        <fullName evidence="10">Protein odr-4 homolog</fullName>
    </recommendedName>
</protein>
<dbReference type="GO" id="GO:0008104">
    <property type="term" value="P:intracellular protein localization"/>
    <property type="evidence" value="ECO:0007669"/>
    <property type="project" value="TreeGrafter"/>
</dbReference>
<sequence length="495" mass="54988">MVKAVVGEESRLKLIEDRLSQASVPSQVGLVIGKLSKSLDKGFVFDLIPTPLNDAGEPASSLIESGKDDGNKKKGSKSKPQSDSSALVIDRDWVSEHARQVSRMLLGGMKVIGVYIWVNESSFKNSTITLCQTVKGVCDAVPFMDTDMDERLLIHISYSPRRWTCRNCSLASNITSSSLRPCDFKMGKVLSSLKEFRCTYNFDMRLPVFSENGSSIRKMSEVLRRGLSTHAKELKGARCLINGRLGIEDEQYAPDGLHEVEFLLPFMHEKSLEVYRQTEVVGVLVFHGSVCSFAYLNPKEPMSQALNEIKEDIIMSLQSRLEILCDEADRDSESIIDEDQEAGRHLSMGKQIPQLDLQLQREFSNLSFPRRVFIPWLAGTYICDYILPSETIEVLKDHCVELMSMEAPEDDSAILGLESEAVSVTSASKSFWDIAASQLSSESKPDGLISKKSKKERSPGTSQLAKLGDLSIVAAFFVLIFSVVVGLALFVFRSQ</sequence>
<dbReference type="Gramene" id="CDP00954">
    <property type="protein sequence ID" value="CDP00954"/>
    <property type="gene ID" value="GSCOC_T00034421001"/>
</dbReference>
<keyword evidence="4 7" id="KW-1133">Transmembrane helix</keyword>
<feature type="transmembrane region" description="Helical" evidence="7">
    <location>
        <begin position="470"/>
        <end position="492"/>
    </location>
</feature>
<evidence type="ECO:0000256" key="6">
    <source>
        <dbReference type="SAM" id="MobiDB-lite"/>
    </source>
</evidence>
<dbReference type="OrthoDB" id="21458at2759"/>
<evidence type="ECO:0000313" key="8">
    <source>
        <dbReference type="EMBL" id="CDP00954.1"/>
    </source>
</evidence>
<dbReference type="PANTHER" id="PTHR33966">
    <property type="entry name" value="PROTEIN ODR-4 HOMOLOG"/>
    <property type="match status" value="1"/>
</dbReference>
<dbReference type="OMA" id="FNEPPRR"/>
<evidence type="ECO:0000256" key="1">
    <source>
        <dbReference type="ARBA" id="ARBA00004370"/>
    </source>
</evidence>
<evidence type="ECO:0000313" key="9">
    <source>
        <dbReference type="Proteomes" id="UP000295252"/>
    </source>
</evidence>
<evidence type="ECO:0000256" key="3">
    <source>
        <dbReference type="ARBA" id="ARBA00022692"/>
    </source>
</evidence>
<evidence type="ECO:0008006" key="10">
    <source>
        <dbReference type="Google" id="ProtNLM"/>
    </source>
</evidence>
<evidence type="ECO:0000256" key="5">
    <source>
        <dbReference type="ARBA" id="ARBA00023136"/>
    </source>
</evidence>
<dbReference type="EMBL" id="HG739090">
    <property type="protein sequence ID" value="CDP00954.1"/>
    <property type="molecule type" value="Genomic_DNA"/>
</dbReference>
<dbReference type="Pfam" id="PF14778">
    <property type="entry name" value="ODR4-like"/>
    <property type="match status" value="1"/>
</dbReference>
<keyword evidence="3 7" id="KW-0812">Transmembrane</keyword>
<proteinExistence type="inferred from homology"/>
<dbReference type="STRING" id="49390.A0A068TYE6"/>
<comment type="subcellular location">
    <subcellularLocation>
        <location evidence="1">Membrane</location>
    </subcellularLocation>
</comment>
<comment type="similarity">
    <text evidence="2">Belongs to the ODR-4 family.</text>
</comment>
<evidence type="ECO:0000256" key="7">
    <source>
        <dbReference type="SAM" id="Phobius"/>
    </source>
</evidence>
<dbReference type="InParanoid" id="A0A068TYE6"/>
<dbReference type="GO" id="GO:0016020">
    <property type="term" value="C:membrane"/>
    <property type="evidence" value="ECO:0007669"/>
    <property type="project" value="UniProtKB-SubCell"/>
</dbReference>
<organism evidence="8 9">
    <name type="scientific">Coffea canephora</name>
    <name type="common">Robusta coffee</name>
    <dbReference type="NCBI Taxonomy" id="49390"/>
    <lineage>
        <taxon>Eukaryota</taxon>
        <taxon>Viridiplantae</taxon>
        <taxon>Streptophyta</taxon>
        <taxon>Embryophyta</taxon>
        <taxon>Tracheophyta</taxon>
        <taxon>Spermatophyta</taxon>
        <taxon>Magnoliopsida</taxon>
        <taxon>eudicotyledons</taxon>
        <taxon>Gunneridae</taxon>
        <taxon>Pentapetalae</taxon>
        <taxon>asterids</taxon>
        <taxon>lamiids</taxon>
        <taxon>Gentianales</taxon>
        <taxon>Rubiaceae</taxon>
        <taxon>Ixoroideae</taxon>
        <taxon>Gardenieae complex</taxon>
        <taxon>Bertiereae - Coffeeae clade</taxon>
        <taxon>Coffeeae</taxon>
        <taxon>Coffea</taxon>
    </lineage>
</organism>
<dbReference type="FunCoup" id="A0A068TYE6">
    <property type="interactions" value="2030"/>
</dbReference>
<name>A0A068TYE6_COFCA</name>